<dbReference type="InterPro" id="IPR036513">
    <property type="entry name" value="STAS_dom_sf"/>
</dbReference>
<dbReference type="Proteomes" id="UP000028931">
    <property type="component" value="Chromosome"/>
</dbReference>
<dbReference type="CDD" id="cd07043">
    <property type="entry name" value="STAS_anti-anti-sigma_factors"/>
    <property type="match status" value="1"/>
</dbReference>
<dbReference type="AlphaFoldDB" id="A0A077FI24"/>
<reference evidence="2 3" key="1">
    <citation type="submission" date="2014-07" db="EMBL/GenBank/DDBJ databases">
        <authorList>
            <person name="Lee K."/>
            <person name="Lim J.Y."/>
            <person name="Hwang I."/>
        </authorList>
    </citation>
    <scope>NUCLEOTIDE SEQUENCE [LARGE SCALE GENOMIC DNA]</scope>
    <source>
        <strain evidence="2 3">KL28</strain>
    </source>
</reference>
<dbReference type="KEGG" id="palk:PSAKL28_37490"/>
<dbReference type="PANTHER" id="PTHR33495:SF15">
    <property type="entry name" value="STAS DOMAIN-CONTAINING PROTEIN"/>
    <property type="match status" value="1"/>
</dbReference>
<dbReference type="PROSITE" id="PS50801">
    <property type="entry name" value="STAS"/>
    <property type="match status" value="1"/>
</dbReference>
<protein>
    <submittedName>
        <fullName evidence="2">Anti-sigma F factor antagonist</fullName>
    </submittedName>
</protein>
<organism evidence="2 3">
    <name type="scientific">Pseudomonas alkylphenolica</name>
    <dbReference type="NCBI Taxonomy" id="237609"/>
    <lineage>
        <taxon>Bacteria</taxon>
        <taxon>Pseudomonadati</taxon>
        <taxon>Pseudomonadota</taxon>
        <taxon>Gammaproteobacteria</taxon>
        <taxon>Pseudomonadales</taxon>
        <taxon>Pseudomonadaceae</taxon>
        <taxon>Pseudomonas</taxon>
    </lineage>
</organism>
<feature type="domain" description="STAS" evidence="1">
    <location>
        <begin position="3"/>
        <end position="99"/>
    </location>
</feature>
<dbReference type="OrthoDB" id="278639at2"/>
<name>A0A077FI24_9PSED</name>
<dbReference type="HOGENOM" id="CLU_115403_9_1_6"/>
<proteinExistence type="predicted"/>
<sequence>MAVNAEISQDGKKLTIQVKGRFDFGKHQEFRAAYERNHPESVVVDLKEATYLDSSALGMLLMLRDHVGGEESDIRVVNTSSDVRKILAISNFDKLFDIS</sequence>
<evidence type="ECO:0000259" key="1">
    <source>
        <dbReference type="PROSITE" id="PS50801"/>
    </source>
</evidence>
<dbReference type="InterPro" id="IPR002645">
    <property type="entry name" value="STAS_dom"/>
</dbReference>
<gene>
    <name evidence="2" type="ORF">PSAKL28_37490</name>
</gene>
<dbReference type="Gene3D" id="3.30.750.24">
    <property type="entry name" value="STAS domain"/>
    <property type="match status" value="1"/>
</dbReference>
<dbReference type="GO" id="GO:0043856">
    <property type="term" value="F:anti-sigma factor antagonist activity"/>
    <property type="evidence" value="ECO:0007669"/>
    <property type="project" value="TreeGrafter"/>
</dbReference>
<dbReference type="EMBL" id="CP009048">
    <property type="protein sequence ID" value="AIL62901.1"/>
    <property type="molecule type" value="Genomic_DNA"/>
</dbReference>
<evidence type="ECO:0000313" key="3">
    <source>
        <dbReference type="Proteomes" id="UP000028931"/>
    </source>
</evidence>
<accession>A0A077FI24</accession>
<dbReference type="eggNOG" id="COG1366">
    <property type="taxonomic scope" value="Bacteria"/>
</dbReference>
<dbReference type="PANTHER" id="PTHR33495">
    <property type="entry name" value="ANTI-SIGMA FACTOR ANTAGONIST TM_1081-RELATED-RELATED"/>
    <property type="match status" value="1"/>
</dbReference>
<dbReference type="SUPFAM" id="SSF52091">
    <property type="entry name" value="SpoIIaa-like"/>
    <property type="match status" value="1"/>
</dbReference>
<dbReference type="RefSeq" id="WP_038613359.1">
    <property type="nucleotide sequence ID" value="NZ_CP009048.1"/>
</dbReference>
<dbReference type="Pfam" id="PF01740">
    <property type="entry name" value="STAS"/>
    <property type="match status" value="1"/>
</dbReference>
<evidence type="ECO:0000313" key="2">
    <source>
        <dbReference type="EMBL" id="AIL62901.1"/>
    </source>
</evidence>